<keyword evidence="1" id="KW-1133">Transmembrane helix</keyword>
<evidence type="ECO:0000256" key="1">
    <source>
        <dbReference type="SAM" id="Phobius"/>
    </source>
</evidence>
<keyword evidence="1" id="KW-0472">Membrane</keyword>
<keyword evidence="1" id="KW-0812">Transmembrane</keyword>
<sequence>MFNINEMADRMAFHATLATVGWINLTTWMWALGCSHLNQRSIARGK</sequence>
<evidence type="ECO:0000313" key="2">
    <source>
        <dbReference type="EMBL" id="OIQ68086.1"/>
    </source>
</evidence>
<reference evidence="2" key="1">
    <citation type="submission" date="2016-10" db="EMBL/GenBank/DDBJ databases">
        <title>Sequence of Gallionella enrichment culture.</title>
        <authorList>
            <person name="Poehlein A."/>
            <person name="Muehling M."/>
            <person name="Daniel R."/>
        </authorList>
    </citation>
    <scope>NUCLEOTIDE SEQUENCE</scope>
</reference>
<comment type="caution">
    <text evidence="2">The sequence shown here is derived from an EMBL/GenBank/DDBJ whole genome shotgun (WGS) entry which is preliminary data.</text>
</comment>
<accession>A0A1J5P9W9</accession>
<feature type="transmembrane region" description="Helical" evidence="1">
    <location>
        <begin position="12"/>
        <end position="31"/>
    </location>
</feature>
<organism evidence="2">
    <name type="scientific">mine drainage metagenome</name>
    <dbReference type="NCBI Taxonomy" id="410659"/>
    <lineage>
        <taxon>unclassified sequences</taxon>
        <taxon>metagenomes</taxon>
        <taxon>ecological metagenomes</taxon>
    </lineage>
</organism>
<dbReference type="EMBL" id="MLJW01005515">
    <property type="protein sequence ID" value="OIQ68086.1"/>
    <property type="molecule type" value="Genomic_DNA"/>
</dbReference>
<dbReference type="AlphaFoldDB" id="A0A1J5P9W9"/>
<proteinExistence type="predicted"/>
<name>A0A1J5P9W9_9ZZZZ</name>
<protein>
    <submittedName>
        <fullName evidence="2">Uncharacterized protein</fullName>
    </submittedName>
</protein>
<gene>
    <name evidence="2" type="ORF">GALL_503280</name>
</gene>